<evidence type="ECO:0000256" key="2">
    <source>
        <dbReference type="ARBA" id="ARBA00022801"/>
    </source>
</evidence>
<dbReference type="PROSITE" id="PS51193">
    <property type="entry name" value="HELICASE_ATP_BIND_2"/>
    <property type="match status" value="1"/>
</dbReference>
<dbReference type="Pfam" id="PF13307">
    <property type="entry name" value="Helicase_C_2"/>
    <property type="match status" value="1"/>
</dbReference>
<dbReference type="HOGENOM" id="CLU_012117_2_0_3"/>
<dbReference type="RefSeq" id="WP_023173505.1">
    <property type="nucleotide sequence ID" value="NC_022600.1"/>
</dbReference>
<dbReference type="PATRIC" id="fig|1183438.3.peg.2081"/>
<reference evidence="6 7" key="1">
    <citation type="journal article" date="2013" name="PLoS ONE">
        <title>Cultivation and Complete Genome Sequencing of Gloeobacter kilaueensis sp. nov., from a Lava Cave in Kilauea Caldera, Hawai'i.</title>
        <authorList>
            <person name="Saw J.H."/>
            <person name="Schatz M."/>
            <person name="Brown M.V."/>
            <person name="Kunkel D.D."/>
            <person name="Foster J.S."/>
            <person name="Shick H."/>
            <person name="Christensen S."/>
            <person name="Hou S."/>
            <person name="Wan X."/>
            <person name="Donachie S.P."/>
        </authorList>
    </citation>
    <scope>NUCLEOTIDE SEQUENCE [LARGE SCALE GENOMIC DNA]</scope>
    <source>
        <strain evidence="7">JS</strain>
    </source>
</reference>
<dbReference type="InterPro" id="IPR027417">
    <property type="entry name" value="P-loop_NTPase"/>
</dbReference>
<keyword evidence="7" id="KW-1185">Reference proteome</keyword>
<dbReference type="GO" id="GO:0003676">
    <property type="term" value="F:nucleic acid binding"/>
    <property type="evidence" value="ECO:0007669"/>
    <property type="project" value="InterPro"/>
</dbReference>
<name>U5QL34_GLOK1</name>
<proteinExistence type="inferred from homology"/>
<dbReference type="GO" id="GO:0003678">
    <property type="term" value="F:DNA helicase activity"/>
    <property type="evidence" value="ECO:0007669"/>
    <property type="project" value="UniProtKB-EC"/>
</dbReference>
<dbReference type="InterPro" id="IPR014013">
    <property type="entry name" value="Helic_SF1/SF2_ATP-bd_DinG/Rad3"/>
</dbReference>
<accession>U5QL34</accession>
<dbReference type="InterPro" id="IPR006555">
    <property type="entry name" value="ATP-dep_Helicase_C"/>
</dbReference>
<dbReference type="eggNOG" id="COG1199">
    <property type="taxonomic scope" value="Bacteria"/>
</dbReference>
<dbReference type="EC" id="3.6.4.12" evidence="6"/>
<keyword evidence="2 6" id="KW-0378">Hydrolase</keyword>
<evidence type="ECO:0000259" key="5">
    <source>
        <dbReference type="PROSITE" id="PS51193"/>
    </source>
</evidence>
<sequence length="652" mass="73019">MLTLSDAFDAVARILPNYEVRQAQLDMARAIERGFAERMPVVAEAGTGTGKSFSALIPAILSGKRVVISTATIALQEQYLYKDIPLLQRALPVRFQARLVKGRSHYVSKRRWGESLLAPGITWLREWYEDTTTGDLADLPTSPPADIWEDIRSDKDDCLREKCPHFDSCFYFESRRSLAQAQLLITNHALLLIDRASHGQILPDFDLLVIDEAHQFAEYASRALTLALSNFGVGRTLGRIKKQFPLIGVALSQAEATSNFFFETLLSGSQQTRRYNIDPVLADDLASALVRLLQALKALDLGSDDSLEANVSRMRRDRLVETLTGYEGNLRVLADPGESWVNWIEYQTTRSGAVNVTLNCTPLDVAPPLSQWFSNLEEGPTTVWMSATLSTGGNDPFDYFRRQVGLPPNTAQELIFASPFDFSEQALLYLPTHLPDPNDAAYTAAIAGEIEKLVNFSEGRAFVLFTSVQQMKQVYNLLEAKLLWPACHQEQMPKRRLIEWFRTAKNPVLFATASFWEGVSVEGPQLSLVIIDRIPFQSPGDIVYDARCEQIVRATGERWAWFEKLALPHAQLRLKQGAGRLIRTRTDQGVVAILDPRMGRKGYGHTILKALPPMRVLRQFDTEIFRRFIPPAGSGVTIEGDELCVQDFGLGI</sequence>
<dbReference type="STRING" id="1183438.GKIL_2119"/>
<evidence type="ECO:0000313" key="6">
    <source>
        <dbReference type="EMBL" id="AGY58365.1"/>
    </source>
</evidence>
<dbReference type="SMART" id="SM00491">
    <property type="entry name" value="HELICc2"/>
    <property type="match status" value="1"/>
</dbReference>
<dbReference type="InterPro" id="IPR014001">
    <property type="entry name" value="Helicase_ATP-bd"/>
</dbReference>
<keyword evidence="1" id="KW-0547">Nucleotide-binding</keyword>
<dbReference type="Proteomes" id="UP000017396">
    <property type="component" value="Chromosome"/>
</dbReference>
<organism evidence="6 7">
    <name type="scientific">Gloeobacter kilaueensis (strain ATCC BAA-2537 / CCAP 1431/1 / ULC 316 / JS1)</name>
    <dbReference type="NCBI Taxonomy" id="1183438"/>
    <lineage>
        <taxon>Bacteria</taxon>
        <taxon>Bacillati</taxon>
        <taxon>Cyanobacteriota</taxon>
        <taxon>Cyanophyceae</taxon>
        <taxon>Gloeobacterales</taxon>
        <taxon>Gloeobacteraceae</taxon>
        <taxon>Gloeobacter</taxon>
    </lineage>
</organism>
<dbReference type="PANTHER" id="PTHR11472">
    <property type="entry name" value="DNA REPAIR DEAD HELICASE RAD3/XP-D SUBFAMILY MEMBER"/>
    <property type="match status" value="1"/>
</dbReference>
<feature type="domain" description="Helicase ATP-binding" evidence="5">
    <location>
        <begin position="10"/>
        <end position="263"/>
    </location>
</feature>
<dbReference type="GO" id="GO:0005524">
    <property type="term" value="F:ATP binding"/>
    <property type="evidence" value="ECO:0007669"/>
    <property type="project" value="UniProtKB-KW"/>
</dbReference>
<evidence type="ECO:0000256" key="4">
    <source>
        <dbReference type="ARBA" id="ARBA00038058"/>
    </source>
</evidence>
<dbReference type="KEGG" id="glj:GKIL_2119"/>
<dbReference type="AlphaFoldDB" id="U5QL34"/>
<dbReference type="InterPro" id="IPR045028">
    <property type="entry name" value="DinG/Rad3-like"/>
</dbReference>
<evidence type="ECO:0000256" key="1">
    <source>
        <dbReference type="ARBA" id="ARBA00022741"/>
    </source>
</evidence>
<dbReference type="PANTHER" id="PTHR11472:SF34">
    <property type="entry name" value="REGULATOR OF TELOMERE ELONGATION HELICASE 1"/>
    <property type="match status" value="1"/>
</dbReference>
<comment type="similarity">
    <text evidence="4">Belongs to the helicase family. DinG subfamily.</text>
</comment>
<dbReference type="Gene3D" id="3.40.50.300">
    <property type="entry name" value="P-loop containing nucleotide triphosphate hydrolases"/>
    <property type="match status" value="2"/>
</dbReference>
<keyword evidence="6" id="KW-0347">Helicase</keyword>
<evidence type="ECO:0000313" key="7">
    <source>
        <dbReference type="Proteomes" id="UP000017396"/>
    </source>
</evidence>
<keyword evidence="3" id="KW-0067">ATP-binding</keyword>
<dbReference type="GO" id="GO:0006139">
    <property type="term" value="P:nucleobase-containing compound metabolic process"/>
    <property type="evidence" value="ECO:0007669"/>
    <property type="project" value="InterPro"/>
</dbReference>
<dbReference type="EMBL" id="CP003587">
    <property type="protein sequence ID" value="AGY58365.1"/>
    <property type="molecule type" value="Genomic_DNA"/>
</dbReference>
<gene>
    <name evidence="6" type="primary">dinG</name>
    <name evidence="6" type="ORF">GKIL_2119</name>
</gene>
<protein>
    <submittedName>
        <fullName evidence="6">Helicase c2</fullName>
        <ecNumber evidence="6">3.6.4.12</ecNumber>
    </submittedName>
</protein>
<dbReference type="SMART" id="SM00487">
    <property type="entry name" value="DEXDc"/>
    <property type="match status" value="1"/>
</dbReference>
<evidence type="ECO:0000256" key="3">
    <source>
        <dbReference type="ARBA" id="ARBA00022840"/>
    </source>
</evidence>
<dbReference type="SUPFAM" id="SSF52540">
    <property type="entry name" value="P-loop containing nucleoside triphosphate hydrolases"/>
    <property type="match status" value="1"/>
</dbReference>
<dbReference type="GO" id="GO:0016818">
    <property type="term" value="F:hydrolase activity, acting on acid anhydrides, in phosphorus-containing anhydrides"/>
    <property type="evidence" value="ECO:0007669"/>
    <property type="project" value="InterPro"/>
</dbReference>